<dbReference type="EMBL" id="CP015220">
    <property type="protein sequence ID" value="AMY22205.1"/>
    <property type="molecule type" value="Genomic_DNA"/>
</dbReference>
<dbReference type="InterPro" id="IPR008972">
    <property type="entry name" value="Cupredoxin"/>
</dbReference>
<feature type="binding site" evidence="7">
    <location>
        <position position="104"/>
    </location>
    <ligand>
        <name>Cu cation</name>
        <dbReference type="ChEBI" id="CHEBI:23378"/>
    </ligand>
</feature>
<keyword evidence="5" id="KW-0249">Electron transport</keyword>
<dbReference type="GO" id="GO:0009055">
    <property type="term" value="F:electron transfer activity"/>
    <property type="evidence" value="ECO:0007669"/>
    <property type="project" value="InterPro"/>
</dbReference>
<protein>
    <submittedName>
        <fullName evidence="10">Amicyanin</fullName>
    </submittedName>
</protein>
<dbReference type="KEGG" id="rhs:A3Q41_00887"/>
<comment type="cofactor">
    <cofactor evidence="7">
        <name>Cu cation</name>
        <dbReference type="ChEBI" id="CHEBI:23378"/>
    </cofactor>
    <text evidence="7">Binds 1 copper ion per subunit.</text>
</comment>
<reference evidence="11" key="2">
    <citation type="submission" date="2016-04" db="EMBL/GenBank/DDBJ databases">
        <title>Complete Genome and Plasmid Sequences for Rhodococcus fascians D188 and Draft Sequences for Rhodococcus spp. Isolates PBTS 1 and PBTS 2.</title>
        <authorList>
            <person name="Stamer R."/>
            <person name="Vereecke D."/>
            <person name="Zhang Y."/>
            <person name="Schilkey F."/>
            <person name="Devitt N."/>
            <person name="Randall J."/>
        </authorList>
    </citation>
    <scope>NUCLEOTIDE SEQUENCE [LARGE SCALE GENOMIC DNA]</scope>
    <source>
        <strain evidence="11">PBTS2</strain>
    </source>
</reference>
<gene>
    <name evidence="10" type="primary">mauC_1</name>
    <name evidence="10" type="ORF">A3Q41_00887</name>
</gene>
<accession>A0A143QGB1</accession>
<dbReference type="PANTHER" id="PTHR36507">
    <property type="entry name" value="BLL1555 PROTEIN"/>
    <property type="match status" value="1"/>
</dbReference>
<feature type="chain" id="PRO_5041163386" evidence="8">
    <location>
        <begin position="19"/>
        <end position="115"/>
    </location>
</feature>
<dbReference type="GO" id="GO:0005507">
    <property type="term" value="F:copper ion binding"/>
    <property type="evidence" value="ECO:0007669"/>
    <property type="project" value="InterPro"/>
</dbReference>
<dbReference type="GO" id="GO:0042597">
    <property type="term" value="C:periplasmic space"/>
    <property type="evidence" value="ECO:0007669"/>
    <property type="project" value="UniProtKB-SubCell"/>
</dbReference>
<evidence type="ECO:0000256" key="6">
    <source>
        <dbReference type="ARBA" id="ARBA00023008"/>
    </source>
</evidence>
<keyword evidence="3 7" id="KW-0479">Metal-binding</keyword>
<dbReference type="InterPro" id="IPR052721">
    <property type="entry name" value="ET_Amicyanin"/>
</dbReference>
<evidence type="ECO:0000259" key="9">
    <source>
        <dbReference type="Pfam" id="PF00127"/>
    </source>
</evidence>
<evidence type="ECO:0000256" key="7">
    <source>
        <dbReference type="PIRSR" id="PIRSR602386-1"/>
    </source>
</evidence>
<proteinExistence type="predicted"/>
<feature type="binding site" evidence="7">
    <location>
        <position position="101"/>
    </location>
    <ligand>
        <name>Cu cation</name>
        <dbReference type="ChEBI" id="CHEBI:23378"/>
    </ligand>
</feature>
<evidence type="ECO:0000313" key="10">
    <source>
        <dbReference type="EMBL" id="AMY22205.1"/>
    </source>
</evidence>
<evidence type="ECO:0000256" key="5">
    <source>
        <dbReference type="ARBA" id="ARBA00022982"/>
    </source>
</evidence>
<reference evidence="10 11" key="1">
    <citation type="journal article" date="2016" name="Genome Announc.">
        <title>Complete Genome and Plasmid Sequences for Rhodococcus fascians D188 and Draft Sequences for Rhodococcus Isolates PBTS 1 and PBTS 2.</title>
        <authorList>
            <person name="Stamler R.A."/>
            <person name="Vereecke D."/>
            <person name="Zhang Y."/>
            <person name="Schilkey F."/>
            <person name="Devitt N."/>
            <person name="Randall J.J."/>
        </authorList>
    </citation>
    <scope>NUCLEOTIDE SEQUENCE [LARGE SCALE GENOMIC DNA]</scope>
    <source>
        <strain evidence="10 11">PBTS2</strain>
    </source>
</reference>
<dbReference type="PATRIC" id="fig|1653479.3.peg.907"/>
<dbReference type="OrthoDB" id="574459at2"/>
<evidence type="ECO:0000256" key="3">
    <source>
        <dbReference type="ARBA" id="ARBA00022723"/>
    </source>
</evidence>
<evidence type="ECO:0000256" key="8">
    <source>
        <dbReference type="SAM" id="SignalP"/>
    </source>
</evidence>
<dbReference type="AlphaFoldDB" id="A0A143QGB1"/>
<evidence type="ECO:0000256" key="1">
    <source>
        <dbReference type="ARBA" id="ARBA00004418"/>
    </source>
</evidence>
<dbReference type="SUPFAM" id="SSF49503">
    <property type="entry name" value="Cupredoxins"/>
    <property type="match status" value="1"/>
</dbReference>
<feature type="binding site" evidence="7">
    <location>
        <position position="68"/>
    </location>
    <ligand>
        <name>Cu cation</name>
        <dbReference type="ChEBI" id="CHEBI:23378"/>
    </ligand>
</feature>
<keyword evidence="6 7" id="KW-0186">Copper</keyword>
<organism evidence="10 11">
    <name type="scientific">Rhodococcoides fascians</name>
    <name type="common">Rhodococcus fascians</name>
    <dbReference type="NCBI Taxonomy" id="1828"/>
    <lineage>
        <taxon>Bacteria</taxon>
        <taxon>Bacillati</taxon>
        <taxon>Actinomycetota</taxon>
        <taxon>Actinomycetes</taxon>
        <taxon>Mycobacteriales</taxon>
        <taxon>Nocardiaceae</taxon>
        <taxon>Rhodococcoides</taxon>
    </lineage>
</organism>
<name>A0A143QGB1_RHOFA</name>
<evidence type="ECO:0000313" key="11">
    <source>
        <dbReference type="Proteomes" id="UP000076038"/>
    </source>
</evidence>
<keyword evidence="8" id="KW-0732">Signal</keyword>
<dbReference type="InterPro" id="IPR000923">
    <property type="entry name" value="BlueCu_1"/>
</dbReference>
<dbReference type="PRINTS" id="PR00155">
    <property type="entry name" value="AMICYANIN"/>
</dbReference>
<feature type="domain" description="Blue (type 1) copper" evidence="9">
    <location>
        <begin position="35"/>
        <end position="114"/>
    </location>
</feature>
<comment type="subcellular location">
    <subcellularLocation>
        <location evidence="1">Periplasm</location>
    </subcellularLocation>
</comment>
<keyword evidence="11" id="KW-1185">Reference proteome</keyword>
<feature type="signal peptide" evidence="8">
    <location>
        <begin position="1"/>
        <end position="18"/>
    </location>
</feature>
<evidence type="ECO:0000256" key="4">
    <source>
        <dbReference type="ARBA" id="ARBA00022764"/>
    </source>
</evidence>
<sequence>MKALGLLAALSITLAATACSTSTTPAAPAEPAAENQVTVADRMFTPQSLTITAGETVTWVFADRAMAHNVVADDKSFRSELMQSGQFTHTFDTAGTYTYHCTPHPDMTATIIVEP</sequence>
<keyword evidence="2" id="KW-0813">Transport</keyword>
<dbReference type="RefSeq" id="WP_032369371.1">
    <property type="nucleotide sequence ID" value="NZ_CP015220.1"/>
</dbReference>
<dbReference type="PANTHER" id="PTHR36507:SF1">
    <property type="entry name" value="BLL1555 PROTEIN"/>
    <property type="match status" value="1"/>
</dbReference>
<dbReference type="GeneID" id="93550884"/>
<dbReference type="PROSITE" id="PS51257">
    <property type="entry name" value="PROKAR_LIPOPROTEIN"/>
    <property type="match status" value="1"/>
</dbReference>
<keyword evidence="4" id="KW-0574">Periplasm</keyword>
<dbReference type="Proteomes" id="UP000076038">
    <property type="component" value="Chromosome"/>
</dbReference>
<evidence type="ECO:0000256" key="2">
    <source>
        <dbReference type="ARBA" id="ARBA00022448"/>
    </source>
</evidence>
<dbReference type="Pfam" id="PF00127">
    <property type="entry name" value="Copper-bind"/>
    <property type="match status" value="1"/>
</dbReference>
<dbReference type="Gene3D" id="2.60.40.420">
    <property type="entry name" value="Cupredoxins - blue copper proteins"/>
    <property type="match status" value="1"/>
</dbReference>
<dbReference type="InterPro" id="IPR002386">
    <property type="entry name" value="Amicyanin/Pseudoazurin"/>
</dbReference>